<organism evidence="2 3">
    <name type="scientific">Sporosarcina newyorkensis 2681</name>
    <dbReference type="NCBI Taxonomy" id="1027292"/>
    <lineage>
        <taxon>Bacteria</taxon>
        <taxon>Bacillati</taxon>
        <taxon>Bacillota</taxon>
        <taxon>Bacilli</taxon>
        <taxon>Bacillales</taxon>
        <taxon>Caryophanaceae</taxon>
        <taxon>Sporosarcina</taxon>
    </lineage>
</organism>
<sequence length="64" mass="7116">MNGDALVWIVLFLSIGICDFVAVYLYKQKRFPLWFSAIGMALLVPVIVFSFVSVGVSYNNIVGL</sequence>
<feature type="transmembrane region" description="Helical" evidence="1">
    <location>
        <begin position="6"/>
        <end position="26"/>
    </location>
</feature>
<name>F9DMP3_9BACL</name>
<protein>
    <submittedName>
        <fullName evidence="2">Uncharacterized protein</fullName>
    </submittedName>
</protein>
<reference evidence="2 3" key="1">
    <citation type="submission" date="2011-04" db="EMBL/GenBank/DDBJ databases">
        <authorList>
            <person name="Muzny D."/>
            <person name="Qin X."/>
            <person name="Deng J."/>
            <person name="Jiang H."/>
            <person name="Liu Y."/>
            <person name="Qu J."/>
            <person name="Song X.-Z."/>
            <person name="Zhang L."/>
            <person name="Thornton R."/>
            <person name="Coyle M."/>
            <person name="Francisco L."/>
            <person name="Jackson L."/>
            <person name="Javaid M."/>
            <person name="Korchina V."/>
            <person name="Kovar C."/>
            <person name="Mata R."/>
            <person name="Mathew T."/>
            <person name="Ngo R."/>
            <person name="Nguyen L."/>
            <person name="Nguyen N."/>
            <person name="Okwuonu G."/>
            <person name="Ongeri F."/>
            <person name="Pham C."/>
            <person name="Simmons D."/>
            <person name="Wilczek-Boney K."/>
            <person name="Hale W."/>
            <person name="Jakkamsetti A."/>
            <person name="Pham P."/>
            <person name="Ruth R."/>
            <person name="San Lucas F."/>
            <person name="Warren J."/>
            <person name="Zhang J."/>
            <person name="Zhao Z."/>
            <person name="Zhou C."/>
            <person name="Zhu D."/>
            <person name="Lee S."/>
            <person name="Bess C."/>
            <person name="Blankenburg K."/>
            <person name="Forbes L."/>
            <person name="Fu Q."/>
            <person name="Gubbala S."/>
            <person name="Hirani K."/>
            <person name="Jayaseelan J.C."/>
            <person name="Lara F."/>
            <person name="Munidasa M."/>
            <person name="Palculict T."/>
            <person name="Patil S."/>
            <person name="Pu L.-L."/>
            <person name="Saada N."/>
            <person name="Tang L."/>
            <person name="Weissenberger G."/>
            <person name="Zhu Y."/>
            <person name="Hemphill L."/>
            <person name="Shang Y."/>
            <person name="Youmans B."/>
            <person name="Ayvaz T."/>
            <person name="Ross M."/>
            <person name="Santibanez J."/>
            <person name="Aqrawi P."/>
            <person name="Gross S."/>
            <person name="Joshi V."/>
            <person name="Fowler G."/>
            <person name="Nazareth L."/>
            <person name="Reid J."/>
            <person name="Worley K."/>
            <person name="Petrosino J."/>
            <person name="Highlander S."/>
            <person name="Gibbs R."/>
        </authorList>
    </citation>
    <scope>NUCLEOTIDE SEQUENCE [LARGE SCALE GENOMIC DNA]</scope>
    <source>
        <strain evidence="2 3">2681</strain>
    </source>
</reference>
<accession>F9DMP3</accession>
<dbReference type="STRING" id="759851.SAMN04244570_0895"/>
<dbReference type="EMBL" id="AFPZ01000003">
    <property type="protein sequence ID" value="EGQ27914.1"/>
    <property type="molecule type" value="Genomic_DNA"/>
</dbReference>
<dbReference type="OrthoDB" id="2942886at2"/>
<dbReference type="Proteomes" id="UP000005316">
    <property type="component" value="Unassembled WGS sequence"/>
</dbReference>
<evidence type="ECO:0000313" key="3">
    <source>
        <dbReference type="Proteomes" id="UP000005316"/>
    </source>
</evidence>
<comment type="caution">
    <text evidence="2">The sequence shown here is derived from an EMBL/GenBank/DDBJ whole genome shotgun (WGS) entry which is preliminary data.</text>
</comment>
<evidence type="ECO:0000256" key="1">
    <source>
        <dbReference type="SAM" id="Phobius"/>
    </source>
</evidence>
<keyword evidence="1" id="KW-0472">Membrane</keyword>
<dbReference type="AlphaFoldDB" id="F9DMP3"/>
<proteinExistence type="predicted"/>
<dbReference type="RefSeq" id="WP_009496571.1">
    <property type="nucleotide sequence ID" value="NZ_GL982997.1"/>
</dbReference>
<keyword evidence="1" id="KW-1133">Transmembrane helix</keyword>
<feature type="transmembrane region" description="Helical" evidence="1">
    <location>
        <begin position="33"/>
        <end position="58"/>
    </location>
</feature>
<gene>
    <name evidence="2" type="ORF">HMPREF9372_0073</name>
</gene>
<keyword evidence="1" id="KW-0812">Transmembrane</keyword>
<dbReference type="HOGENOM" id="CLU_2865579_0_0_9"/>
<evidence type="ECO:0000313" key="2">
    <source>
        <dbReference type="EMBL" id="EGQ27914.1"/>
    </source>
</evidence>